<evidence type="ECO:0000256" key="4">
    <source>
        <dbReference type="ARBA" id="ARBA00022737"/>
    </source>
</evidence>
<dbReference type="GO" id="GO:0030123">
    <property type="term" value="C:AP-3 adaptor complex"/>
    <property type="evidence" value="ECO:0007669"/>
    <property type="project" value="InterPro"/>
</dbReference>
<feature type="region of interest" description="Disordered" evidence="8">
    <location>
        <begin position="954"/>
        <end position="1032"/>
    </location>
</feature>
<dbReference type="InterPro" id="IPR016024">
    <property type="entry name" value="ARM-type_fold"/>
</dbReference>
<feature type="region of interest" description="Disordered" evidence="8">
    <location>
        <begin position="675"/>
        <end position="720"/>
    </location>
</feature>
<dbReference type="AlphaFoldDB" id="A0A642URL4"/>
<dbReference type="Gene3D" id="1.25.10.10">
    <property type="entry name" value="Leucine-rich Repeat Variant"/>
    <property type="match status" value="1"/>
</dbReference>
<dbReference type="Pfam" id="PF01602">
    <property type="entry name" value="Adaptin_N"/>
    <property type="match status" value="1"/>
</dbReference>
<organism evidence="10 11">
    <name type="scientific">Diutina rugosa</name>
    <name type="common">Yeast</name>
    <name type="synonym">Candida rugosa</name>
    <dbReference type="NCBI Taxonomy" id="5481"/>
    <lineage>
        <taxon>Eukaryota</taxon>
        <taxon>Fungi</taxon>
        <taxon>Dikarya</taxon>
        <taxon>Ascomycota</taxon>
        <taxon>Saccharomycotina</taxon>
        <taxon>Pichiomycetes</taxon>
        <taxon>Debaryomycetaceae</taxon>
        <taxon>Diutina</taxon>
    </lineage>
</organism>
<feature type="compositionally biased region" description="Basic residues" evidence="8">
    <location>
        <begin position="1019"/>
        <end position="1032"/>
    </location>
</feature>
<feature type="compositionally biased region" description="Basic and acidic residues" evidence="8">
    <location>
        <begin position="677"/>
        <end position="690"/>
    </location>
</feature>
<comment type="subunit">
    <text evidence="7">Adaptor protein complex 3 (AP-3) is a heterotetramer.</text>
</comment>
<dbReference type="GO" id="GO:0010008">
    <property type="term" value="C:endosome membrane"/>
    <property type="evidence" value="ECO:0007669"/>
    <property type="project" value="TreeGrafter"/>
</dbReference>
<evidence type="ECO:0000256" key="5">
    <source>
        <dbReference type="ARBA" id="ARBA00022927"/>
    </source>
</evidence>
<comment type="similarity">
    <text evidence="2 7">Belongs to the adaptor complexes large subunit family.</text>
</comment>
<evidence type="ECO:0000256" key="6">
    <source>
        <dbReference type="ARBA" id="ARBA00023136"/>
    </source>
</evidence>
<dbReference type="EMBL" id="SWFT01000065">
    <property type="protein sequence ID" value="KAA8903891.1"/>
    <property type="molecule type" value="Genomic_DNA"/>
</dbReference>
<evidence type="ECO:0000256" key="8">
    <source>
        <dbReference type="SAM" id="MobiDB-lite"/>
    </source>
</evidence>
<dbReference type="GO" id="GO:0006623">
    <property type="term" value="P:protein targeting to vacuole"/>
    <property type="evidence" value="ECO:0007669"/>
    <property type="project" value="TreeGrafter"/>
</dbReference>
<keyword evidence="3 7" id="KW-0813">Transport</keyword>
<sequence length="1032" mass="116785">MNNEVLARLKPFGISFEKSLNDLIKGIRSKSKDSPEALSQFIDAALAECRSELRQTDLETKAMAILKLAYLEMYGFDMSWANFSILEVMSSNNFQYKRIGYLAAIQSFKNEQDLLILATNQFKKDLNSKNHAEIGLALSGIATIVTPNLSKDINDDVLMKLSHSNPYVRKKAILAMYKIFLQFPDSLRQNFSRIIEKLDDNDVAVVSACVNVICEISKKNPKIFVNYLPKFFTILEETKNNWLIIRILKLFQLLSRVEPRMKKKIMPSILDLMLKTQASSLVYECINCIVQGNMLSSESGRDRETAKLCVNQLMDFFKTKDSNLKFVGLLALINILKVFPSLITSVNGVDEVIMECLTDQDQIIKRKALQICQYLVNEDNITKVVKNLLFQLIPKDFAISEQLKLEVALKIVSLAQDNNYANIPNFRWYVAVLKDVINLTLLPPSSKNTATNIVSISPVCSSRIAVELGREFKSLATKVPSIRSVILTDVAIPYVKDSKIFEVCPALLVDLLWVLGEYCEEFDHPLESDVGVQTDTPFGLCQLIEAFNFIVDVSLPSSEIAQPHESERLLNILGGNPELLKVTITTLVKVFSSICSHYQKVYVIDGSMNKKEYLDISYYLSKLTRFLMLWEHHYHYEVQERALSWLEFLRICSEALEVAGNSLLDTIQFETAGDGVTDSRSKVSEYESVRGGKPYENFENQSQQTGANSDLGDSSRDEEDNRLENQYKLPFLLTNVFPSLFKSYALNPVAKSAQRSITIPHGLNLGDPINSTPQLLPSRNPVDAYKVYDENLNESALISLSDDDMMKNQRKERLERQKDDPYYIMGDDDIRSKSGSPIGQLSDVVKSSASSISSDRVKKQKAQKLKKEKVKILSEETVEGFTGFERVSSEEARQIEGKRKKKNQIAIDSSKLDGFELGESIGSRESNTLEYDADDVNLDEIRKNLLKVSIGDNIKSKKKRSKKGKKDDKVGEQEPFNATDKQVTSTKLTLIQQEHPDIHNKNQAQSEYNEHNVIEFVKPKKKKKKKAAVISD</sequence>
<proteinExistence type="inferred from homology"/>
<dbReference type="InterPro" id="IPR002553">
    <property type="entry name" value="Clathrin/coatomer_adapt-like_N"/>
</dbReference>
<dbReference type="PANTHER" id="PTHR22781:SF12">
    <property type="entry name" value="AP-3 COMPLEX SUBUNIT DELTA-1"/>
    <property type="match status" value="1"/>
</dbReference>
<name>A0A642URL4_DIURU</name>
<evidence type="ECO:0000256" key="1">
    <source>
        <dbReference type="ARBA" id="ARBA00004308"/>
    </source>
</evidence>
<dbReference type="RefSeq" id="XP_034013036.1">
    <property type="nucleotide sequence ID" value="XM_034154730.1"/>
</dbReference>
<keyword evidence="5 7" id="KW-0653">Protein transport</keyword>
<dbReference type="SUPFAM" id="SSF48371">
    <property type="entry name" value="ARM repeat"/>
    <property type="match status" value="1"/>
</dbReference>
<keyword evidence="4" id="KW-0677">Repeat</keyword>
<comment type="subcellular location">
    <subcellularLocation>
        <location evidence="1">Endomembrane system</location>
    </subcellularLocation>
    <subcellularLocation>
        <location evidence="7">Golgi apparatus</location>
    </subcellularLocation>
</comment>
<feature type="region of interest" description="Disordered" evidence="8">
    <location>
        <begin position="808"/>
        <end position="839"/>
    </location>
</feature>
<reference evidence="10 11" key="1">
    <citation type="submission" date="2019-07" db="EMBL/GenBank/DDBJ databases">
        <title>Genome assembly of two rare yeast pathogens: Diutina rugosa and Trichomonascus ciferrii.</title>
        <authorList>
            <person name="Mixao V."/>
            <person name="Saus E."/>
            <person name="Hansen A."/>
            <person name="Lass-Flor C."/>
            <person name="Gabaldon T."/>
        </authorList>
    </citation>
    <scope>NUCLEOTIDE SEQUENCE [LARGE SCALE GENOMIC DNA]</scope>
    <source>
        <strain evidence="10 11">CBS 613</strain>
    </source>
</reference>
<keyword evidence="11" id="KW-1185">Reference proteome</keyword>
<dbReference type="Proteomes" id="UP000449547">
    <property type="component" value="Unassembled WGS sequence"/>
</dbReference>
<accession>A0A642URL4</accession>
<dbReference type="InterPro" id="IPR011989">
    <property type="entry name" value="ARM-like"/>
</dbReference>
<evidence type="ECO:0000256" key="7">
    <source>
        <dbReference type="PIRNR" id="PIRNR037092"/>
    </source>
</evidence>
<evidence type="ECO:0000259" key="9">
    <source>
        <dbReference type="Pfam" id="PF01602"/>
    </source>
</evidence>
<evidence type="ECO:0000313" key="10">
    <source>
        <dbReference type="EMBL" id="KAA8903891.1"/>
    </source>
</evidence>
<keyword evidence="7" id="KW-0333">Golgi apparatus</keyword>
<feature type="compositionally biased region" description="Polar residues" evidence="8">
    <location>
        <begin position="698"/>
        <end position="712"/>
    </location>
</feature>
<dbReference type="PIRSF" id="PIRSF037092">
    <property type="entry name" value="AP3_complex_delta"/>
    <property type="match status" value="1"/>
</dbReference>
<evidence type="ECO:0000256" key="3">
    <source>
        <dbReference type="ARBA" id="ARBA00022448"/>
    </source>
</evidence>
<keyword evidence="6" id="KW-0472">Membrane</keyword>
<dbReference type="VEuPathDB" id="FungiDB:DIURU_002113"/>
<comment type="caution">
    <text evidence="10">The sequence shown here is derived from an EMBL/GenBank/DDBJ whole genome shotgun (WGS) entry which is preliminary data.</text>
</comment>
<feature type="compositionally biased region" description="Basic and acidic residues" evidence="8">
    <location>
        <begin position="808"/>
        <end position="821"/>
    </location>
</feature>
<evidence type="ECO:0000313" key="11">
    <source>
        <dbReference type="Proteomes" id="UP000449547"/>
    </source>
</evidence>
<dbReference type="OMA" id="SGNNWMA"/>
<evidence type="ECO:0000256" key="2">
    <source>
        <dbReference type="ARBA" id="ARBA00006613"/>
    </source>
</evidence>
<dbReference type="GeneID" id="54780764"/>
<dbReference type="InterPro" id="IPR017105">
    <property type="entry name" value="AP3_complex_dsu"/>
</dbReference>
<dbReference type="GO" id="GO:0006896">
    <property type="term" value="P:Golgi to vacuole transport"/>
    <property type="evidence" value="ECO:0007669"/>
    <property type="project" value="TreeGrafter"/>
</dbReference>
<feature type="compositionally biased region" description="Polar residues" evidence="8">
    <location>
        <begin position="979"/>
        <end position="992"/>
    </location>
</feature>
<dbReference type="OrthoDB" id="10264595at2759"/>
<dbReference type="GO" id="GO:0005794">
    <property type="term" value="C:Golgi apparatus"/>
    <property type="evidence" value="ECO:0007669"/>
    <property type="project" value="UniProtKB-SubCell"/>
</dbReference>
<protein>
    <recommendedName>
        <fullName evidence="7">AP-3 complex subunit delta</fullName>
    </recommendedName>
</protein>
<dbReference type="PANTHER" id="PTHR22781">
    <property type="entry name" value="DELTA ADAPTIN-RELATED"/>
    <property type="match status" value="1"/>
</dbReference>
<gene>
    <name evidence="10" type="ORF">DIURU_002113</name>
</gene>
<feature type="domain" description="Clathrin/coatomer adaptor adaptin-like N-terminal" evidence="9">
    <location>
        <begin position="41"/>
        <end position="650"/>
    </location>
</feature>
<comment type="function">
    <text evidence="7">Part of the AP-3 complex, an adaptor-related complex which is not clathrin-associated. The complex is associated with the Golgi region as well as more peripheral structures. It facilitates the budding of vesicles from the Golgi membrane.</text>
</comment>